<reference evidence="9" key="1">
    <citation type="submission" date="2023-10" db="EMBL/GenBank/DDBJ databases">
        <title>Genome assembly of Pristionchus species.</title>
        <authorList>
            <person name="Yoshida K."/>
            <person name="Sommer R.J."/>
        </authorList>
    </citation>
    <scope>NUCLEOTIDE SEQUENCE</scope>
    <source>
        <strain evidence="9">RS5133</strain>
    </source>
</reference>
<keyword evidence="2" id="KW-0805">Transcription regulation</keyword>
<feature type="non-terminal residue" evidence="9">
    <location>
        <position position="1"/>
    </location>
</feature>
<dbReference type="PANTHER" id="PTHR22970:SF14">
    <property type="entry name" value="AT-RICH INTERACTIVE DOMAIN-CONTAINING PROTEIN 2"/>
    <property type="match status" value="1"/>
</dbReference>
<dbReference type="Pfam" id="PF01388">
    <property type="entry name" value="ARID"/>
    <property type="match status" value="1"/>
</dbReference>
<keyword evidence="3" id="KW-0804">Transcription</keyword>
<dbReference type="SMART" id="SM01014">
    <property type="entry name" value="ARID"/>
    <property type="match status" value="1"/>
</dbReference>
<feature type="domain" description="ARID" evidence="6">
    <location>
        <begin position="20"/>
        <end position="112"/>
    </location>
</feature>
<dbReference type="Gene3D" id="1.10.150.60">
    <property type="entry name" value="ARID DNA-binding domain"/>
    <property type="match status" value="1"/>
</dbReference>
<feature type="non-terminal residue" evidence="9">
    <location>
        <position position="789"/>
    </location>
</feature>
<evidence type="ECO:0000256" key="1">
    <source>
        <dbReference type="ARBA" id="ARBA00022853"/>
    </source>
</evidence>
<dbReference type="CDD" id="cd16100">
    <property type="entry name" value="ARID"/>
    <property type="match status" value="1"/>
</dbReference>
<dbReference type="SUPFAM" id="SSF48371">
    <property type="entry name" value="ARM repeat"/>
    <property type="match status" value="1"/>
</dbReference>
<dbReference type="AlphaFoldDB" id="A0AAV5WYH9"/>
<evidence type="ECO:0000313" key="10">
    <source>
        <dbReference type="Proteomes" id="UP001432322"/>
    </source>
</evidence>
<sequence>KRKSKLENYIDSVLESPEKKQKKVEFEQSLRQFYRRKWNVPVKPPAVHGLEFDLFKLFEVVMAFGGWQKVSAREKWADVAEQFGVKEDILGGDNAVKTLYMRYLYKFEQTETVGDMDEMMESEVRGRSRQVSFLATSECPVFISKVTHAEAQRLSSTEADYGRLTKSLISGLPNEVDFAINICTLLSHPGPRLLKVAHAQNIVSLLLANIAIFDPEDETMSSLYSSWIDKTDKDYLDFWTAADIEEEYLKMFLPQSQTIRRRKIIGKDIFVGITPSFSSNDVMSWRVYQIATIFRNLSFEPLNKPPLAECNELIKFCILASNCSWTQLSTAALDTLSNIATDINLSSARLLYEGGHSLLRTIHTGIYSNDKFKLIRSLELLAGLCGAEENEDILCQFVSRDLLSKIFSYLLVKDIMLCVYTLECIYQISEMGGLACDILCEVSHSLSMLLSLSSVEAVSFGTTGLAGMKVVEYHPPGSLPPSSQGVPPPGGMVVHPHPMVGMAPPPLGAHFPPHGHPVHHPCLIPNQQVPVGQHMPAPPPPPPHQPVISTARIAAPTVHVPQSALTSPAKQGETKIEHLTSQWIRQSCQKEEGASTSRGDLYAAYVDDMRNVHHSLSGSLQMFTNMIKTIFPDADFKLPEGGTVMVAHGLRLVKPHKTSSKVAMKKGEEKENGVDGKKGGVAQQVISSAVEASQLLPDESIHETKIVRVENTKRENTPEQNGVNGEKNEEVEKMEENGVEKGDEDVKEEEEKKENGEREKGEEMEVERKEGEKEENGGEGEKEKEKEKE</sequence>
<protein>
    <recommendedName>
        <fullName evidence="11">ARID domain-containing protein</fullName>
    </recommendedName>
</protein>
<feature type="compositionally biased region" description="Basic and acidic residues" evidence="5">
    <location>
        <begin position="665"/>
        <end position="678"/>
    </location>
</feature>
<dbReference type="InterPro" id="IPR036388">
    <property type="entry name" value="WH-like_DNA-bd_sf"/>
</dbReference>
<comment type="caution">
    <text evidence="9">The sequence shown here is derived from an EMBL/GenBank/DDBJ whole genome shotgun (WGS) entry which is preliminary data.</text>
</comment>
<feature type="compositionally biased region" description="Basic and acidic residues" evidence="5">
    <location>
        <begin position="706"/>
        <end position="717"/>
    </location>
</feature>
<evidence type="ECO:0000259" key="7">
    <source>
        <dbReference type="PROSITE" id="PS51526"/>
    </source>
</evidence>
<feature type="region of interest" description="Disordered" evidence="5">
    <location>
        <begin position="657"/>
        <end position="678"/>
    </location>
</feature>
<dbReference type="GO" id="GO:0006355">
    <property type="term" value="P:regulation of DNA-templated transcription"/>
    <property type="evidence" value="ECO:0007669"/>
    <property type="project" value="InterPro"/>
</dbReference>
<evidence type="ECO:0000313" key="8">
    <source>
        <dbReference type="EMBL" id="GMT14924.1"/>
    </source>
</evidence>
<evidence type="ECO:0000313" key="9">
    <source>
        <dbReference type="EMBL" id="GMT37456.1"/>
    </source>
</evidence>
<feature type="domain" description="RFX-type winged-helix" evidence="7">
    <location>
        <begin position="580"/>
        <end position="654"/>
    </location>
</feature>
<keyword evidence="1" id="KW-0156">Chromatin regulator</keyword>
<feature type="compositionally biased region" description="Basic and acidic residues" evidence="5">
    <location>
        <begin position="749"/>
        <end position="789"/>
    </location>
</feature>
<keyword evidence="10" id="KW-1185">Reference proteome</keyword>
<accession>A0AAV5WYH9</accession>
<evidence type="ECO:0000256" key="2">
    <source>
        <dbReference type="ARBA" id="ARBA00023015"/>
    </source>
</evidence>
<dbReference type="Proteomes" id="UP001432322">
    <property type="component" value="Unassembled WGS sequence"/>
</dbReference>
<dbReference type="PANTHER" id="PTHR22970">
    <property type="entry name" value="AT-RICH INTERACTIVE DOMAIN-CONTAINING PROTEIN 2"/>
    <property type="match status" value="1"/>
</dbReference>
<dbReference type="SMART" id="SM00501">
    <property type="entry name" value="BRIGHT"/>
    <property type="match status" value="1"/>
</dbReference>
<dbReference type="InterPro" id="IPR001606">
    <property type="entry name" value="ARID_dom"/>
</dbReference>
<organism evidence="9 10">
    <name type="scientific">Pristionchus fissidentatus</name>
    <dbReference type="NCBI Taxonomy" id="1538716"/>
    <lineage>
        <taxon>Eukaryota</taxon>
        <taxon>Metazoa</taxon>
        <taxon>Ecdysozoa</taxon>
        <taxon>Nematoda</taxon>
        <taxon>Chromadorea</taxon>
        <taxon>Rhabditida</taxon>
        <taxon>Rhabditina</taxon>
        <taxon>Diplogasteromorpha</taxon>
        <taxon>Diplogasteroidea</taxon>
        <taxon>Neodiplogasteridae</taxon>
        <taxon>Pristionchus</taxon>
    </lineage>
</organism>
<evidence type="ECO:0000256" key="3">
    <source>
        <dbReference type="ARBA" id="ARBA00023163"/>
    </source>
</evidence>
<dbReference type="InterPro" id="IPR016024">
    <property type="entry name" value="ARM-type_fold"/>
</dbReference>
<evidence type="ECO:0008006" key="11">
    <source>
        <dbReference type="Google" id="ProtNLM"/>
    </source>
</evidence>
<dbReference type="EMBL" id="BTSY01000002">
    <property type="protein sequence ID" value="GMT14924.1"/>
    <property type="molecule type" value="Genomic_DNA"/>
</dbReference>
<name>A0AAV5WYH9_9BILA</name>
<feature type="region of interest" description="Disordered" evidence="5">
    <location>
        <begin position="706"/>
        <end position="789"/>
    </location>
</feature>
<dbReference type="Gene3D" id="1.10.10.10">
    <property type="entry name" value="Winged helix-like DNA-binding domain superfamily/Winged helix DNA-binding domain"/>
    <property type="match status" value="1"/>
</dbReference>
<dbReference type="SUPFAM" id="SSF46774">
    <property type="entry name" value="ARID-like"/>
    <property type="match status" value="1"/>
</dbReference>
<evidence type="ECO:0000256" key="4">
    <source>
        <dbReference type="ARBA" id="ARBA00023242"/>
    </source>
</evidence>
<gene>
    <name evidence="9" type="ORF">PFISCL1PPCAC_28753</name>
    <name evidence="8" type="ORF">PFISCL1PPCAC_6221</name>
</gene>
<dbReference type="InterPro" id="IPR036431">
    <property type="entry name" value="ARID_dom_sf"/>
</dbReference>
<keyword evidence="4" id="KW-0539">Nucleus</keyword>
<evidence type="ECO:0000259" key="6">
    <source>
        <dbReference type="PROSITE" id="PS51011"/>
    </source>
</evidence>
<dbReference type="InterPro" id="IPR052406">
    <property type="entry name" value="Chromatin_Remodeling_Comp"/>
</dbReference>
<dbReference type="InterPro" id="IPR003150">
    <property type="entry name" value="DNA-bd_RFX"/>
</dbReference>
<dbReference type="PROSITE" id="PS51011">
    <property type="entry name" value="ARID"/>
    <property type="match status" value="1"/>
</dbReference>
<dbReference type="GO" id="GO:0006325">
    <property type="term" value="P:chromatin organization"/>
    <property type="evidence" value="ECO:0007669"/>
    <property type="project" value="UniProtKB-KW"/>
</dbReference>
<proteinExistence type="predicted"/>
<evidence type="ECO:0000256" key="5">
    <source>
        <dbReference type="SAM" id="MobiDB-lite"/>
    </source>
</evidence>
<dbReference type="EMBL" id="BTSY01000143">
    <property type="protein sequence ID" value="GMT37456.1"/>
    <property type="molecule type" value="Genomic_DNA"/>
</dbReference>
<feature type="compositionally biased region" description="Basic and acidic residues" evidence="5">
    <location>
        <begin position="726"/>
        <end position="741"/>
    </location>
</feature>
<dbReference type="GO" id="GO:0003677">
    <property type="term" value="F:DNA binding"/>
    <property type="evidence" value="ECO:0007669"/>
    <property type="project" value="InterPro"/>
</dbReference>
<dbReference type="PROSITE" id="PS51526">
    <property type="entry name" value="RFX_DBD"/>
    <property type="match status" value="1"/>
</dbReference>